<feature type="region of interest" description="Disordered" evidence="1">
    <location>
        <begin position="118"/>
        <end position="138"/>
    </location>
</feature>
<gene>
    <name evidence="3" type="ORF">E4U42_006534</name>
</gene>
<evidence type="ECO:0000313" key="3">
    <source>
        <dbReference type="EMBL" id="KAG5919390.1"/>
    </source>
</evidence>
<dbReference type="Proteomes" id="UP000811619">
    <property type="component" value="Unassembled WGS sequence"/>
</dbReference>
<dbReference type="GO" id="GO:0035838">
    <property type="term" value="C:growing cell tip"/>
    <property type="evidence" value="ECO:0007669"/>
    <property type="project" value="TreeGrafter"/>
</dbReference>
<feature type="transmembrane region" description="Helical" evidence="2">
    <location>
        <begin position="85"/>
        <end position="109"/>
    </location>
</feature>
<keyword evidence="2" id="KW-0472">Membrane</keyword>
<sequence length="138" mass="14789">MGFGRFVHHVGTFCLGVALVLLLVVTITAPVVHGLSMMHVHLGRNAASAQEVTFGTFGYCVRGVRTLKRHVNGHGVSRAGWGSGIWLVLVAAVLTLIGAAIVFVTCCCARNKTSERQKESSWSDGAAPAAGGRRRRYW</sequence>
<evidence type="ECO:0000256" key="2">
    <source>
        <dbReference type="SAM" id="Phobius"/>
    </source>
</evidence>
<dbReference type="AlphaFoldDB" id="A0A8K0NGQ9"/>
<dbReference type="PANTHER" id="PTHR28013">
    <property type="entry name" value="PROTEIN DCV1-RELATED"/>
    <property type="match status" value="1"/>
</dbReference>
<keyword evidence="4" id="KW-1185">Reference proteome</keyword>
<dbReference type="GO" id="GO:0032153">
    <property type="term" value="C:cell division site"/>
    <property type="evidence" value="ECO:0007669"/>
    <property type="project" value="TreeGrafter"/>
</dbReference>
<proteinExistence type="predicted"/>
<dbReference type="PANTHER" id="PTHR28013:SF7">
    <property type="entry name" value="PALI-DOMAIN-CONTAINING PROTEIN"/>
    <property type="match status" value="1"/>
</dbReference>
<name>A0A8K0NGQ9_9HYPO</name>
<evidence type="ECO:0000313" key="4">
    <source>
        <dbReference type="Proteomes" id="UP000811619"/>
    </source>
</evidence>
<dbReference type="GO" id="GO:0005886">
    <property type="term" value="C:plasma membrane"/>
    <property type="evidence" value="ECO:0007669"/>
    <property type="project" value="TreeGrafter"/>
</dbReference>
<dbReference type="EMBL" id="SRPY01000673">
    <property type="protein sequence ID" value="KAG5919390.1"/>
    <property type="molecule type" value="Genomic_DNA"/>
</dbReference>
<reference evidence="3" key="1">
    <citation type="journal article" date="2020" name="bioRxiv">
        <title>Whole genome comparisons of ergot fungi reveals the divergence and evolution of species within the genus Claviceps are the result of varying mechanisms driving genome evolution and host range expansion.</title>
        <authorList>
            <person name="Wyka S.A."/>
            <person name="Mondo S.J."/>
            <person name="Liu M."/>
            <person name="Dettman J."/>
            <person name="Nalam V."/>
            <person name="Broders K.D."/>
        </authorList>
    </citation>
    <scope>NUCLEOTIDE SEQUENCE</scope>
    <source>
        <strain evidence="3">CCC 489</strain>
    </source>
</reference>
<keyword evidence="2" id="KW-1133">Transmembrane helix</keyword>
<dbReference type="InterPro" id="IPR051380">
    <property type="entry name" value="pH-response_reg_palI/RIM9"/>
</dbReference>
<feature type="transmembrane region" description="Helical" evidence="2">
    <location>
        <begin position="12"/>
        <end position="32"/>
    </location>
</feature>
<keyword evidence="2" id="KW-0812">Transmembrane</keyword>
<comment type="caution">
    <text evidence="3">The sequence shown here is derived from an EMBL/GenBank/DDBJ whole genome shotgun (WGS) entry which is preliminary data.</text>
</comment>
<organism evidence="3 4">
    <name type="scientific">Claviceps africana</name>
    <dbReference type="NCBI Taxonomy" id="83212"/>
    <lineage>
        <taxon>Eukaryota</taxon>
        <taxon>Fungi</taxon>
        <taxon>Dikarya</taxon>
        <taxon>Ascomycota</taxon>
        <taxon>Pezizomycotina</taxon>
        <taxon>Sordariomycetes</taxon>
        <taxon>Hypocreomycetidae</taxon>
        <taxon>Hypocreales</taxon>
        <taxon>Clavicipitaceae</taxon>
        <taxon>Claviceps</taxon>
    </lineage>
</organism>
<accession>A0A8K0NGQ9</accession>
<protein>
    <submittedName>
        <fullName evidence="3">Uncharacterized protein</fullName>
    </submittedName>
</protein>
<dbReference type="OrthoDB" id="2354757at2759"/>
<evidence type="ECO:0000256" key="1">
    <source>
        <dbReference type="SAM" id="MobiDB-lite"/>
    </source>
</evidence>